<evidence type="ECO:0000313" key="6">
    <source>
        <dbReference type="EMBL" id="SHF31072.1"/>
    </source>
</evidence>
<dbReference type="PROSITE" id="PS50045">
    <property type="entry name" value="SIGMA54_INTERACT_4"/>
    <property type="match status" value="1"/>
</dbReference>
<reference evidence="7" key="1">
    <citation type="submission" date="2016-11" db="EMBL/GenBank/DDBJ databases">
        <authorList>
            <person name="Varghese N."/>
            <person name="Submissions S."/>
        </authorList>
    </citation>
    <scope>NUCLEOTIDE SEQUENCE [LARGE SCALE GENOMIC DNA]</scope>
    <source>
        <strain evidence="7">DSM 11792</strain>
    </source>
</reference>
<dbReference type="OrthoDB" id="9764280at2"/>
<dbReference type="InterPro" id="IPR058031">
    <property type="entry name" value="AAA_lid_NorR"/>
</dbReference>
<dbReference type="InterPro" id="IPR027417">
    <property type="entry name" value="P-loop_NTPase"/>
</dbReference>
<dbReference type="Gene3D" id="1.10.10.60">
    <property type="entry name" value="Homeodomain-like"/>
    <property type="match status" value="1"/>
</dbReference>
<dbReference type="Gene3D" id="3.30.450.20">
    <property type="entry name" value="PAS domain"/>
    <property type="match status" value="1"/>
</dbReference>
<dbReference type="InterPro" id="IPR003593">
    <property type="entry name" value="AAA+_ATPase"/>
</dbReference>
<dbReference type="EMBL" id="FQUW01000022">
    <property type="protein sequence ID" value="SHF31072.1"/>
    <property type="molecule type" value="Genomic_DNA"/>
</dbReference>
<dbReference type="InterPro" id="IPR013767">
    <property type="entry name" value="PAS_fold"/>
</dbReference>
<dbReference type="PRINTS" id="PR01590">
    <property type="entry name" value="HTHFIS"/>
</dbReference>
<dbReference type="InterPro" id="IPR009057">
    <property type="entry name" value="Homeodomain-like_sf"/>
</dbReference>
<evidence type="ECO:0000256" key="4">
    <source>
        <dbReference type="ARBA" id="ARBA00023163"/>
    </source>
</evidence>
<dbReference type="CDD" id="cd00009">
    <property type="entry name" value="AAA"/>
    <property type="match status" value="1"/>
</dbReference>
<dbReference type="GO" id="GO:0005524">
    <property type="term" value="F:ATP binding"/>
    <property type="evidence" value="ECO:0007669"/>
    <property type="project" value="UniProtKB-KW"/>
</dbReference>
<evidence type="ECO:0000256" key="3">
    <source>
        <dbReference type="ARBA" id="ARBA00023015"/>
    </source>
</evidence>
<dbReference type="SUPFAM" id="SSF46689">
    <property type="entry name" value="Homeodomain-like"/>
    <property type="match status" value="1"/>
</dbReference>
<dbReference type="InterPro" id="IPR035965">
    <property type="entry name" value="PAS-like_dom_sf"/>
</dbReference>
<keyword evidence="3" id="KW-0805">Transcription regulation</keyword>
<evidence type="ECO:0000256" key="1">
    <source>
        <dbReference type="ARBA" id="ARBA00022741"/>
    </source>
</evidence>
<dbReference type="Gene3D" id="1.10.8.60">
    <property type="match status" value="1"/>
</dbReference>
<dbReference type="Proteomes" id="UP000184196">
    <property type="component" value="Unassembled WGS sequence"/>
</dbReference>
<dbReference type="RefSeq" id="WP_073165612.1">
    <property type="nucleotide sequence ID" value="NZ_FQUW01000022.1"/>
</dbReference>
<dbReference type="InterPro" id="IPR025662">
    <property type="entry name" value="Sigma_54_int_dom_ATP-bd_1"/>
</dbReference>
<dbReference type="InterPro" id="IPR002078">
    <property type="entry name" value="Sigma_54_int"/>
</dbReference>
<dbReference type="Pfam" id="PF02954">
    <property type="entry name" value="HTH_8"/>
    <property type="match status" value="1"/>
</dbReference>
<dbReference type="Gene3D" id="3.40.50.2300">
    <property type="match status" value="1"/>
</dbReference>
<dbReference type="Pfam" id="PF00989">
    <property type="entry name" value="PAS"/>
    <property type="match status" value="1"/>
</dbReference>
<dbReference type="PANTHER" id="PTHR32071:SF57">
    <property type="entry name" value="C4-DICARBOXYLATE TRANSPORT TRANSCRIPTIONAL REGULATORY PROTEIN DCTD"/>
    <property type="match status" value="1"/>
</dbReference>
<keyword evidence="2" id="KW-0067">ATP-binding</keyword>
<dbReference type="Pfam" id="PF06506">
    <property type="entry name" value="PrpR_N"/>
    <property type="match status" value="1"/>
</dbReference>
<organism evidence="6 7">
    <name type="scientific">Desulfofundulus australicus DSM 11792</name>
    <dbReference type="NCBI Taxonomy" id="1121425"/>
    <lineage>
        <taxon>Bacteria</taxon>
        <taxon>Bacillati</taxon>
        <taxon>Bacillota</taxon>
        <taxon>Clostridia</taxon>
        <taxon>Eubacteriales</taxon>
        <taxon>Peptococcaceae</taxon>
        <taxon>Desulfofundulus</taxon>
    </lineage>
</organism>
<dbReference type="SUPFAM" id="SSF52540">
    <property type="entry name" value="P-loop containing nucleoside triphosphate hydrolases"/>
    <property type="match status" value="1"/>
</dbReference>
<keyword evidence="7" id="KW-1185">Reference proteome</keyword>
<name>A0A1M5AMD3_9FIRM</name>
<dbReference type="SUPFAM" id="SSF159800">
    <property type="entry name" value="PrpR receptor domain-like"/>
    <property type="match status" value="1"/>
</dbReference>
<dbReference type="GO" id="GO:0006355">
    <property type="term" value="P:regulation of DNA-templated transcription"/>
    <property type="evidence" value="ECO:0007669"/>
    <property type="project" value="InterPro"/>
</dbReference>
<dbReference type="AlphaFoldDB" id="A0A1M5AMD3"/>
<proteinExistence type="predicted"/>
<dbReference type="InterPro" id="IPR002197">
    <property type="entry name" value="HTH_Fis"/>
</dbReference>
<feature type="domain" description="Sigma-54 factor interaction" evidence="5">
    <location>
        <begin position="325"/>
        <end position="555"/>
    </location>
</feature>
<keyword evidence="6" id="KW-0238">DNA-binding</keyword>
<dbReference type="SMART" id="SM00382">
    <property type="entry name" value="AAA"/>
    <property type="match status" value="1"/>
</dbReference>
<dbReference type="PANTHER" id="PTHR32071">
    <property type="entry name" value="TRANSCRIPTIONAL REGULATORY PROTEIN"/>
    <property type="match status" value="1"/>
</dbReference>
<evidence type="ECO:0000256" key="2">
    <source>
        <dbReference type="ARBA" id="ARBA00022840"/>
    </source>
</evidence>
<dbReference type="PROSITE" id="PS00675">
    <property type="entry name" value="SIGMA54_INTERACT_1"/>
    <property type="match status" value="1"/>
</dbReference>
<dbReference type="Pfam" id="PF00158">
    <property type="entry name" value="Sigma54_activat"/>
    <property type="match status" value="1"/>
</dbReference>
<dbReference type="FunFam" id="3.40.50.300:FF:000006">
    <property type="entry name" value="DNA-binding transcriptional regulator NtrC"/>
    <property type="match status" value="1"/>
</dbReference>
<protein>
    <submittedName>
        <fullName evidence="6">Transcriptional regulator containing PAS, AAA-type ATPase, and DNA-binding Fis domains</fullName>
    </submittedName>
</protein>
<dbReference type="GO" id="GO:0000156">
    <property type="term" value="F:phosphorelay response regulator activity"/>
    <property type="evidence" value="ECO:0007669"/>
    <property type="project" value="InterPro"/>
</dbReference>
<dbReference type="SUPFAM" id="SSF55785">
    <property type="entry name" value="PYP-like sensor domain (PAS domain)"/>
    <property type="match status" value="1"/>
</dbReference>
<sequence>MSGQKISVISPYPEFTSIACQLAREMNLDIIVCEDLMNLDKLVQEWEKENKVEVIVARRETASTLRKQVTIPVVAVGITSFDIAEAVHRAKAAGSKIILLDYECALQKFDYTRIAEVVEVDLKVFLYRSKEQLDGVLQQITGRAADAVICTGIYALRKAKEKGLNCFLVHNSRESIYNAMKKAYEIARVPLKTLRPCDSLQAIYNNAFDGILAVEKGRIAILNPVAEKITGLKAADVLGRPISEVCRINAVCRALYGDGRDVNEHVLHIGDLPLVVNRATVLLGRNEYGVIVTFQAADKIRRMEAKLRQELNNKGLIAKFRFNDIIGRSIMIQETIREARQYARSDAAVLITGESGTGKELFAQSMHNESNRRDGPFVAVNCAALPENLLESELFGYEDGAFTGARKGGKRGLFNLAHGGTIFLDEIGELSLNLQAKLLRVLQEKVIMPVGGQTVIPVDVRVISATNQDLVAAINEGRFRADLYFRLNVLNLHIPPLRERLEDVPELFRYFLERLAGPDSMKSFNITGDMLEALKDYLWPGNVRELEGFVERYVALGEENIDTHATFYRLLYKLTSAGNIAFMKDNSNQLTIELGSLPYMEKQIISQAIKLIRGNRSEMAKILGISRTTLWKKLKELNIELPK</sequence>
<dbReference type="Pfam" id="PF25601">
    <property type="entry name" value="AAA_lid_14"/>
    <property type="match status" value="1"/>
</dbReference>
<dbReference type="Gene3D" id="3.40.50.10660">
    <property type="entry name" value="PrpR receptor domain-like"/>
    <property type="match status" value="1"/>
</dbReference>
<gene>
    <name evidence="6" type="ORF">SAMN02745218_01943</name>
</gene>
<evidence type="ECO:0000259" key="5">
    <source>
        <dbReference type="PROSITE" id="PS50045"/>
    </source>
</evidence>
<dbReference type="InterPro" id="IPR010524">
    <property type="entry name" value="Sig_transdc_resp-reg_PrpR_N"/>
</dbReference>
<keyword evidence="1" id="KW-0547">Nucleotide-binding</keyword>
<dbReference type="Gene3D" id="3.40.50.300">
    <property type="entry name" value="P-loop containing nucleotide triphosphate hydrolases"/>
    <property type="match status" value="1"/>
</dbReference>
<dbReference type="GO" id="GO:0043565">
    <property type="term" value="F:sequence-specific DNA binding"/>
    <property type="evidence" value="ECO:0007669"/>
    <property type="project" value="InterPro"/>
</dbReference>
<accession>A0A1M5AMD3</accession>
<dbReference type="PROSITE" id="PS00676">
    <property type="entry name" value="SIGMA54_INTERACT_2"/>
    <property type="match status" value="1"/>
</dbReference>
<evidence type="ECO:0000313" key="7">
    <source>
        <dbReference type="Proteomes" id="UP000184196"/>
    </source>
</evidence>
<keyword evidence="4" id="KW-0804">Transcription</keyword>
<dbReference type="InterPro" id="IPR025943">
    <property type="entry name" value="Sigma_54_int_dom_ATP-bd_2"/>
</dbReference>